<evidence type="ECO:0000313" key="1">
    <source>
        <dbReference type="EMBL" id="MEQ7154086.1"/>
    </source>
</evidence>
<sequence length="142" mass="15705">MDRKALLMVGGAYMASGDAPKNERTIRVLRGEVDDANLQKICSLIADENDNVIGLKLRFNTPQNDRWSVEVQDEGGGYVFDGEIELNVSDGAYWVNGALSLDGFWLVKYGGMHQGILSFGLQQVDEAQIRLNTGIKLVERDV</sequence>
<dbReference type="Proteomes" id="UP001445732">
    <property type="component" value="Unassembled WGS sequence"/>
</dbReference>
<comment type="caution">
    <text evidence="1">The sequence shown here is derived from an EMBL/GenBank/DDBJ whole genome shotgun (WGS) entry which is preliminary data.</text>
</comment>
<name>A0ABV1NJS1_9CAUL</name>
<accession>A0ABV1NJS1</accession>
<proteinExistence type="predicted"/>
<organism evidence="1 2">
    <name type="scientific">Brevundimonas aurifodinae</name>
    <dbReference type="NCBI Taxonomy" id="1508312"/>
    <lineage>
        <taxon>Bacteria</taxon>
        <taxon>Pseudomonadati</taxon>
        <taxon>Pseudomonadota</taxon>
        <taxon>Alphaproteobacteria</taxon>
        <taxon>Caulobacterales</taxon>
        <taxon>Caulobacteraceae</taxon>
        <taxon>Brevundimonas</taxon>
    </lineage>
</organism>
<reference evidence="1 2" key="1">
    <citation type="submission" date="2024-06" db="EMBL/GenBank/DDBJ databases">
        <title>Brevundimonas sp. C11.</title>
        <authorList>
            <person name="Maltman C."/>
        </authorList>
    </citation>
    <scope>NUCLEOTIDE SEQUENCE [LARGE SCALE GENOMIC DNA]</scope>
    <source>
        <strain evidence="1 2">C11</strain>
    </source>
</reference>
<evidence type="ECO:0000313" key="2">
    <source>
        <dbReference type="Proteomes" id="UP001445732"/>
    </source>
</evidence>
<protein>
    <submittedName>
        <fullName evidence="1">Uncharacterized protein</fullName>
    </submittedName>
</protein>
<dbReference type="RefSeq" id="WP_349683266.1">
    <property type="nucleotide sequence ID" value="NZ_JBEGDD010000002.1"/>
</dbReference>
<gene>
    <name evidence="1" type="ORF">ABN401_02535</name>
</gene>
<keyword evidence="2" id="KW-1185">Reference proteome</keyword>
<dbReference type="EMBL" id="JBEGDD010000002">
    <property type="protein sequence ID" value="MEQ7154086.1"/>
    <property type="molecule type" value="Genomic_DNA"/>
</dbReference>